<gene>
    <name evidence="2" type="ORF">N0V87_008258</name>
</gene>
<evidence type="ECO:0000313" key="3">
    <source>
        <dbReference type="Proteomes" id="UP001140562"/>
    </source>
</evidence>
<sequence length="441" mass="49056">MDSQRHARVAVVGSGMAGLVTAHLLKQDGRERYAVKVFESGNTLSLDSASVSVPNAARTSSDRVDLPMRAFAGGFYSNLRSMYDYLGIQYQSQPFLFQFAQSRSPYLTHASNLHRLPARPNGVSLITFLLELGFLALCYVYFSLCCFFVAPHPGEALQAYFDRTWMPQHFVTYFVLPLISSVTTCPHDSLLAFPATDLTEYKRRTHRAPHYTVSEGVRAAQDRLAKGIQYELNAAIVAVEPQEKGVRLSWKTACGQQQTEIFDKVVLAVAPDVVGQVFEPLRHYMARIPTAVVESVVHTDDTVLNMGHEEEPAGRRGGNAQLIHLNTSTSHEHKTESHHIQPCGAIVTTCPFSPLEKTRVTHSAKFTRVLRSPQSQRIVNAIFGDAQECCSDEKTVPRWRNGDDNVYLAGGWCWDGMVLLEGCVVSATRVAEALDVKIPWR</sequence>
<dbReference type="PANTHER" id="PTHR42923:SF42">
    <property type="entry name" value="AMINE OXIDASE DOMAIN-CONTAINING PROTEIN"/>
    <property type="match status" value="1"/>
</dbReference>
<keyword evidence="1" id="KW-0472">Membrane</keyword>
<keyword evidence="1" id="KW-0812">Transmembrane</keyword>
<evidence type="ECO:0008006" key="4">
    <source>
        <dbReference type="Google" id="ProtNLM"/>
    </source>
</evidence>
<dbReference type="AlphaFoldDB" id="A0A9W9BY65"/>
<dbReference type="Proteomes" id="UP001140562">
    <property type="component" value="Unassembled WGS sequence"/>
</dbReference>
<dbReference type="InterPro" id="IPR050464">
    <property type="entry name" value="Zeta_carotene_desat/Oxidored"/>
</dbReference>
<dbReference type="PANTHER" id="PTHR42923">
    <property type="entry name" value="PROTOPORPHYRINOGEN OXIDASE"/>
    <property type="match status" value="1"/>
</dbReference>
<evidence type="ECO:0000313" key="2">
    <source>
        <dbReference type="EMBL" id="KAJ4332630.1"/>
    </source>
</evidence>
<dbReference type="EMBL" id="JAPEUV010000113">
    <property type="protein sequence ID" value="KAJ4332630.1"/>
    <property type="molecule type" value="Genomic_DNA"/>
</dbReference>
<dbReference type="Gene3D" id="3.30.9.30">
    <property type="match status" value="1"/>
</dbReference>
<dbReference type="GO" id="GO:0016491">
    <property type="term" value="F:oxidoreductase activity"/>
    <property type="evidence" value="ECO:0007669"/>
    <property type="project" value="TreeGrafter"/>
</dbReference>
<proteinExistence type="predicted"/>
<keyword evidence="3" id="KW-1185">Reference proteome</keyword>
<evidence type="ECO:0000256" key="1">
    <source>
        <dbReference type="SAM" id="Phobius"/>
    </source>
</evidence>
<keyword evidence="1" id="KW-1133">Transmembrane helix</keyword>
<comment type="caution">
    <text evidence="2">The sequence shown here is derived from an EMBL/GenBank/DDBJ whole genome shotgun (WGS) entry which is preliminary data.</text>
</comment>
<dbReference type="SUPFAM" id="SSF51905">
    <property type="entry name" value="FAD/NAD(P)-binding domain"/>
    <property type="match status" value="1"/>
</dbReference>
<accession>A0A9W9BY65</accession>
<dbReference type="Gene3D" id="3.50.50.60">
    <property type="entry name" value="FAD/NAD(P)-binding domain"/>
    <property type="match status" value="2"/>
</dbReference>
<dbReference type="Gene3D" id="3.90.660.10">
    <property type="match status" value="1"/>
</dbReference>
<organism evidence="2 3">
    <name type="scientific">Didymella glomerata</name>
    <dbReference type="NCBI Taxonomy" id="749621"/>
    <lineage>
        <taxon>Eukaryota</taxon>
        <taxon>Fungi</taxon>
        <taxon>Dikarya</taxon>
        <taxon>Ascomycota</taxon>
        <taxon>Pezizomycotina</taxon>
        <taxon>Dothideomycetes</taxon>
        <taxon>Pleosporomycetidae</taxon>
        <taxon>Pleosporales</taxon>
        <taxon>Pleosporineae</taxon>
        <taxon>Didymellaceae</taxon>
        <taxon>Didymella</taxon>
    </lineage>
</organism>
<reference evidence="2" key="1">
    <citation type="submission" date="2022-10" db="EMBL/GenBank/DDBJ databases">
        <title>Tapping the CABI collections for fungal endophytes: first genome assemblies for Collariella, Neodidymelliopsis, Ascochyta clinopodiicola, Didymella pomorum, Didymosphaeria variabile, Neocosmospora piperis and Neocucurbitaria cava.</title>
        <authorList>
            <person name="Hill R."/>
        </authorList>
    </citation>
    <scope>NUCLEOTIDE SEQUENCE</scope>
    <source>
        <strain evidence="2">IMI 360193</strain>
    </source>
</reference>
<protein>
    <recommendedName>
        <fullName evidence="4">Amine oxidase domain-containing protein</fullName>
    </recommendedName>
</protein>
<dbReference type="OrthoDB" id="5977668at2759"/>
<dbReference type="Pfam" id="PF13450">
    <property type="entry name" value="NAD_binding_8"/>
    <property type="match status" value="1"/>
</dbReference>
<dbReference type="InterPro" id="IPR036188">
    <property type="entry name" value="FAD/NAD-bd_sf"/>
</dbReference>
<feature type="transmembrane region" description="Helical" evidence="1">
    <location>
        <begin position="125"/>
        <end position="150"/>
    </location>
</feature>
<name>A0A9W9BY65_9PLEO</name>